<evidence type="ECO:0000313" key="21">
    <source>
        <dbReference type="Proteomes" id="UP000019486"/>
    </source>
</evidence>
<dbReference type="NCBIfam" id="NF010650">
    <property type="entry name" value="PRK14049.1"/>
    <property type="match status" value="1"/>
</dbReference>
<keyword evidence="9" id="KW-0406">Ion transport</keyword>
<dbReference type="Pfam" id="PF00593">
    <property type="entry name" value="TonB_dep_Rec_b-barrel"/>
    <property type="match status" value="1"/>
</dbReference>
<keyword evidence="5" id="KW-0410">Iron transport</keyword>
<evidence type="ECO:0000256" key="3">
    <source>
        <dbReference type="ARBA" id="ARBA00022448"/>
    </source>
</evidence>
<evidence type="ECO:0000259" key="18">
    <source>
        <dbReference type="Pfam" id="PF00593"/>
    </source>
</evidence>
<dbReference type="NCBIfam" id="TIGR01783">
    <property type="entry name" value="TonB-siderophor"/>
    <property type="match status" value="1"/>
</dbReference>
<keyword evidence="6 14" id="KW-0812">Transmembrane</keyword>
<dbReference type="PATRIC" id="fig|1385369.3.peg.278"/>
<sequence>MRRFLTVPLLMVSAAHPAGAQTTEDPAAVTLPPIVIERQGAGGEVIDSDGYVAKSSRTATKTDTPLMEVPQSISTITQQQLDDRNPQSLSDALNYTPGTRIGAYGFDPRYDAFFVRGFPATYNGIFRDGLRQYNSPSGIFRTEPYGLEGITILKGPASMLYGASNGGGLVDLITKRPTETALNEIEVQAGNHDRYQTNFDFSGPVTAKGDLLFRMTGLLRDSDTELAAVPDDRVYLAPALTWKPGDDTTLTLLGEFMDATTGGTAAYYNDANGITDYFGGDPRFNDFEQRQHRIGYEFEHRFDETFTVRQNFRYGHLDTKQQYVYITGREGDVFGRATGLGYEDVDTVVVDTQGQADFSTGPVRHTLLAGVDVGYVKYDQSSGFGLAPDLDAVTRNYGAQAIASPDASFSGGQKQWLTGVYLQDQLKLGGWSLTLGARQDWVSTETTSPDFTTGGRSTRDQSDHEFTGRAGLSYQTGFGLAPYVSYSTSFTPNVGTGPDGAAFKATTAEQKEIGVKFQVPNRNAMITASLFDIEQENGVFFEVVDGVNTEVQRGRLRSRGFELEGTATLDNGINLIASYAYTDLEIEEGAAGTTGKTLSSTPFHTASIWADYKVMSGFAEGFGLGAGVRYTGSSYGDDRNTIDNEARTLVDLAVHYDLDAVSPKLEGVRLQVNATNLLDETKVTCSSAYCYRDAGRTVIGSVRYRW</sequence>
<evidence type="ECO:0000256" key="12">
    <source>
        <dbReference type="ARBA" id="ARBA00023170"/>
    </source>
</evidence>
<name>W9H8J3_9PROT</name>
<evidence type="ECO:0000256" key="8">
    <source>
        <dbReference type="ARBA" id="ARBA00023004"/>
    </source>
</evidence>
<feature type="chain" id="PRO_5004920932" evidence="17">
    <location>
        <begin position="21"/>
        <end position="706"/>
    </location>
</feature>
<dbReference type="GO" id="GO:0015891">
    <property type="term" value="P:siderophore transport"/>
    <property type="evidence" value="ECO:0007669"/>
    <property type="project" value="InterPro"/>
</dbReference>
<accession>W9H8J3</accession>
<evidence type="ECO:0000256" key="11">
    <source>
        <dbReference type="ARBA" id="ARBA00023136"/>
    </source>
</evidence>
<proteinExistence type="inferred from homology"/>
<dbReference type="PANTHER" id="PTHR32552">
    <property type="entry name" value="FERRICHROME IRON RECEPTOR-RELATED"/>
    <property type="match status" value="1"/>
</dbReference>
<dbReference type="FunFam" id="2.170.130.10:FF:000001">
    <property type="entry name" value="Catecholate siderophore TonB-dependent receptor"/>
    <property type="match status" value="1"/>
</dbReference>
<evidence type="ECO:0000256" key="10">
    <source>
        <dbReference type="ARBA" id="ARBA00023077"/>
    </source>
</evidence>
<keyword evidence="4 14" id="KW-1134">Transmembrane beta strand</keyword>
<evidence type="ECO:0000256" key="6">
    <source>
        <dbReference type="ARBA" id="ARBA00022692"/>
    </source>
</evidence>
<keyword evidence="12 20" id="KW-0675">Receptor</keyword>
<dbReference type="InterPro" id="IPR037066">
    <property type="entry name" value="Plug_dom_sf"/>
</dbReference>
<evidence type="ECO:0000256" key="16">
    <source>
        <dbReference type="SAM" id="MobiDB-lite"/>
    </source>
</evidence>
<evidence type="ECO:0000256" key="13">
    <source>
        <dbReference type="ARBA" id="ARBA00023237"/>
    </source>
</evidence>
<dbReference type="InterPro" id="IPR039426">
    <property type="entry name" value="TonB-dep_rcpt-like"/>
</dbReference>
<evidence type="ECO:0000256" key="14">
    <source>
        <dbReference type="PROSITE-ProRule" id="PRU01360"/>
    </source>
</evidence>
<reference evidence="20 21" key="1">
    <citation type="submission" date="2013-08" db="EMBL/GenBank/DDBJ databases">
        <title>The genome sequence of Skermanella stibiiresistens.</title>
        <authorList>
            <person name="Zhu W."/>
            <person name="Wang G."/>
        </authorList>
    </citation>
    <scope>NUCLEOTIDE SEQUENCE [LARGE SCALE GENOMIC DNA]</scope>
    <source>
        <strain evidence="20 21">SB22</strain>
    </source>
</reference>
<evidence type="ECO:0000256" key="5">
    <source>
        <dbReference type="ARBA" id="ARBA00022496"/>
    </source>
</evidence>
<evidence type="ECO:0000256" key="1">
    <source>
        <dbReference type="ARBA" id="ARBA00004571"/>
    </source>
</evidence>
<keyword evidence="8" id="KW-0408">Iron</keyword>
<dbReference type="STRING" id="1385369.N825_01435"/>
<dbReference type="InterPro" id="IPR036942">
    <property type="entry name" value="Beta-barrel_TonB_sf"/>
</dbReference>
<dbReference type="RefSeq" id="WP_051511375.1">
    <property type="nucleotide sequence ID" value="NZ_AVFL01000001.1"/>
</dbReference>
<evidence type="ECO:0000256" key="17">
    <source>
        <dbReference type="SAM" id="SignalP"/>
    </source>
</evidence>
<feature type="region of interest" description="Disordered" evidence="16">
    <location>
        <begin position="445"/>
        <end position="464"/>
    </location>
</feature>
<dbReference type="Gene3D" id="2.170.130.10">
    <property type="entry name" value="TonB-dependent receptor, plug domain"/>
    <property type="match status" value="1"/>
</dbReference>
<evidence type="ECO:0000256" key="15">
    <source>
        <dbReference type="RuleBase" id="RU003357"/>
    </source>
</evidence>
<evidence type="ECO:0000256" key="7">
    <source>
        <dbReference type="ARBA" id="ARBA00022729"/>
    </source>
</evidence>
<evidence type="ECO:0000313" key="20">
    <source>
        <dbReference type="EMBL" id="EWY42575.1"/>
    </source>
</evidence>
<feature type="domain" description="TonB-dependent receptor plug" evidence="19">
    <location>
        <begin position="66"/>
        <end position="168"/>
    </location>
</feature>
<gene>
    <name evidence="20" type="ORF">N825_01435</name>
</gene>
<dbReference type="CDD" id="cd01347">
    <property type="entry name" value="ligand_gated_channel"/>
    <property type="match status" value="1"/>
</dbReference>
<keyword evidence="21" id="KW-1185">Reference proteome</keyword>
<dbReference type="Pfam" id="PF07715">
    <property type="entry name" value="Plug"/>
    <property type="match status" value="1"/>
</dbReference>
<dbReference type="GO" id="GO:0038023">
    <property type="term" value="F:signaling receptor activity"/>
    <property type="evidence" value="ECO:0007669"/>
    <property type="project" value="InterPro"/>
</dbReference>
<feature type="signal peptide" evidence="17">
    <location>
        <begin position="1"/>
        <end position="20"/>
    </location>
</feature>
<protein>
    <submittedName>
        <fullName evidence="20">Ferrichrome-iron receptor</fullName>
    </submittedName>
</protein>
<dbReference type="PROSITE" id="PS52016">
    <property type="entry name" value="TONB_DEPENDENT_REC_3"/>
    <property type="match status" value="1"/>
</dbReference>
<keyword evidence="11 14" id="KW-0472">Membrane</keyword>
<dbReference type="SUPFAM" id="SSF56935">
    <property type="entry name" value="Porins"/>
    <property type="match status" value="1"/>
</dbReference>
<dbReference type="OrthoDB" id="9760333at2"/>
<dbReference type="AlphaFoldDB" id="W9H8J3"/>
<dbReference type="PANTHER" id="PTHR32552:SF68">
    <property type="entry name" value="FERRICHROME OUTER MEMBRANE TRANSPORTER_PHAGE RECEPTOR"/>
    <property type="match status" value="1"/>
</dbReference>
<comment type="subcellular location">
    <subcellularLocation>
        <location evidence="1 14">Cell outer membrane</location>
        <topology evidence="1 14">Multi-pass membrane protein</topology>
    </subcellularLocation>
</comment>
<dbReference type="Gene3D" id="2.40.170.20">
    <property type="entry name" value="TonB-dependent receptor, beta-barrel domain"/>
    <property type="match status" value="1"/>
</dbReference>
<organism evidence="20 21">
    <name type="scientific">Skermanella stibiiresistens SB22</name>
    <dbReference type="NCBI Taxonomy" id="1385369"/>
    <lineage>
        <taxon>Bacteria</taxon>
        <taxon>Pseudomonadati</taxon>
        <taxon>Pseudomonadota</taxon>
        <taxon>Alphaproteobacteria</taxon>
        <taxon>Rhodospirillales</taxon>
        <taxon>Azospirillaceae</taxon>
        <taxon>Skermanella</taxon>
    </lineage>
</organism>
<comment type="caution">
    <text evidence="20">The sequence shown here is derived from an EMBL/GenBank/DDBJ whole genome shotgun (WGS) entry which is preliminary data.</text>
</comment>
<dbReference type="InterPro" id="IPR010105">
    <property type="entry name" value="TonB_sidphr_rcpt"/>
</dbReference>
<dbReference type="EMBL" id="AVFL01000001">
    <property type="protein sequence ID" value="EWY42575.1"/>
    <property type="molecule type" value="Genomic_DNA"/>
</dbReference>
<feature type="domain" description="TonB-dependent receptor-like beta-barrel" evidence="18">
    <location>
        <begin position="242"/>
        <end position="677"/>
    </location>
</feature>
<dbReference type="InterPro" id="IPR012910">
    <property type="entry name" value="Plug_dom"/>
</dbReference>
<comment type="similarity">
    <text evidence="2 14 15">Belongs to the TonB-dependent receptor family.</text>
</comment>
<evidence type="ECO:0000256" key="4">
    <source>
        <dbReference type="ARBA" id="ARBA00022452"/>
    </source>
</evidence>
<dbReference type="GO" id="GO:0009279">
    <property type="term" value="C:cell outer membrane"/>
    <property type="evidence" value="ECO:0007669"/>
    <property type="project" value="UniProtKB-SubCell"/>
</dbReference>
<dbReference type="InterPro" id="IPR000531">
    <property type="entry name" value="Beta-barrel_TonB"/>
</dbReference>
<dbReference type="GO" id="GO:0015344">
    <property type="term" value="F:siderophore uptake transmembrane transporter activity"/>
    <property type="evidence" value="ECO:0007669"/>
    <property type="project" value="TreeGrafter"/>
</dbReference>
<evidence type="ECO:0000259" key="19">
    <source>
        <dbReference type="Pfam" id="PF07715"/>
    </source>
</evidence>
<keyword evidence="10 15" id="KW-0798">TonB box</keyword>
<keyword evidence="13 14" id="KW-0998">Cell outer membrane</keyword>
<keyword evidence="3 14" id="KW-0813">Transport</keyword>
<feature type="compositionally biased region" description="Polar residues" evidence="16">
    <location>
        <begin position="445"/>
        <end position="456"/>
    </location>
</feature>
<keyword evidence="7 17" id="KW-0732">Signal</keyword>
<evidence type="ECO:0000256" key="9">
    <source>
        <dbReference type="ARBA" id="ARBA00023065"/>
    </source>
</evidence>
<evidence type="ECO:0000256" key="2">
    <source>
        <dbReference type="ARBA" id="ARBA00009810"/>
    </source>
</evidence>
<dbReference type="Proteomes" id="UP000019486">
    <property type="component" value="Unassembled WGS sequence"/>
</dbReference>